<dbReference type="AlphaFoldDB" id="A0A518B130"/>
<feature type="transmembrane region" description="Helical" evidence="6">
    <location>
        <begin position="150"/>
        <end position="181"/>
    </location>
</feature>
<protein>
    <submittedName>
        <fullName evidence="7">(S)-2,3-di-O-geranylgeranylglyceryl phosphate synthase</fullName>
    </submittedName>
</protein>
<dbReference type="PANTHER" id="PTHR42723:SF1">
    <property type="entry name" value="CHLOROPHYLL SYNTHASE, CHLOROPLASTIC"/>
    <property type="match status" value="1"/>
</dbReference>
<dbReference type="GO" id="GO:0016020">
    <property type="term" value="C:membrane"/>
    <property type="evidence" value="ECO:0007669"/>
    <property type="project" value="UniProtKB-SubCell"/>
</dbReference>
<name>A0A518B130_9BACT</name>
<dbReference type="InterPro" id="IPR000537">
    <property type="entry name" value="UbiA_prenyltransferase"/>
</dbReference>
<dbReference type="EMBL" id="CP036279">
    <property type="protein sequence ID" value="QDU60674.1"/>
    <property type="molecule type" value="Genomic_DNA"/>
</dbReference>
<evidence type="ECO:0000256" key="2">
    <source>
        <dbReference type="ARBA" id="ARBA00022475"/>
    </source>
</evidence>
<keyword evidence="5 6" id="KW-0472">Membrane</keyword>
<dbReference type="RefSeq" id="WP_145256892.1">
    <property type="nucleotide sequence ID" value="NZ_CP036279.1"/>
</dbReference>
<dbReference type="PANTHER" id="PTHR42723">
    <property type="entry name" value="CHLOROPHYLL SYNTHASE"/>
    <property type="match status" value="1"/>
</dbReference>
<feature type="transmembrane region" description="Helical" evidence="6">
    <location>
        <begin position="121"/>
        <end position="138"/>
    </location>
</feature>
<feature type="transmembrane region" description="Helical" evidence="6">
    <location>
        <begin position="231"/>
        <end position="252"/>
    </location>
</feature>
<keyword evidence="8" id="KW-1185">Reference proteome</keyword>
<comment type="subcellular location">
    <subcellularLocation>
        <location evidence="1">Membrane</location>
        <topology evidence="1">Multi-pass membrane protein</topology>
    </subcellularLocation>
</comment>
<feature type="transmembrane region" description="Helical" evidence="6">
    <location>
        <begin position="95"/>
        <end position="115"/>
    </location>
</feature>
<gene>
    <name evidence="7" type="ORF">Pan216_15230</name>
</gene>
<dbReference type="GO" id="GO:0016765">
    <property type="term" value="F:transferase activity, transferring alkyl or aryl (other than methyl) groups"/>
    <property type="evidence" value="ECO:0007669"/>
    <property type="project" value="InterPro"/>
</dbReference>
<feature type="transmembrane region" description="Helical" evidence="6">
    <location>
        <begin position="21"/>
        <end position="42"/>
    </location>
</feature>
<proteinExistence type="predicted"/>
<feature type="transmembrane region" description="Helical" evidence="6">
    <location>
        <begin position="258"/>
        <end position="275"/>
    </location>
</feature>
<feature type="transmembrane region" description="Helical" evidence="6">
    <location>
        <begin position="48"/>
        <end position="74"/>
    </location>
</feature>
<keyword evidence="3 6" id="KW-0812">Transmembrane</keyword>
<dbReference type="InterPro" id="IPR044878">
    <property type="entry name" value="UbiA_sf"/>
</dbReference>
<evidence type="ECO:0000256" key="3">
    <source>
        <dbReference type="ARBA" id="ARBA00022692"/>
    </source>
</evidence>
<organism evidence="7 8">
    <name type="scientific">Kolteria novifilia</name>
    <dbReference type="NCBI Taxonomy" id="2527975"/>
    <lineage>
        <taxon>Bacteria</taxon>
        <taxon>Pseudomonadati</taxon>
        <taxon>Planctomycetota</taxon>
        <taxon>Planctomycetia</taxon>
        <taxon>Kolteriales</taxon>
        <taxon>Kolteriaceae</taxon>
        <taxon>Kolteria</taxon>
    </lineage>
</organism>
<dbReference type="InterPro" id="IPR050475">
    <property type="entry name" value="Prenyltransferase_related"/>
</dbReference>
<dbReference type="OrthoDB" id="2908954at2"/>
<evidence type="ECO:0000256" key="4">
    <source>
        <dbReference type="ARBA" id="ARBA00022989"/>
    </source>
</evidence>
<reference evidence="7 8" key="1">
    <citation type="submission" date="2019-02" db="EMBL/GenBank/DDBJ databases">
        <title>Deep-cultivation of Planctomycetes and their phenomic and genomic characterization uncovers novel biology.</title>
        <authorList>
            <person name="Wiegand S."/>
            <person name="Jogler M."/>
            <person name="Boedeker C."/>
            <person name="Pinto D."/>
            <person name="Vollmers J."/>
            <person name="Rivas-Marin E."/>
            <person name="Kohn T."/>
            <person name="Peeters S.H."/>
            <person name="Heuer A."/>
            <person name="Rast P."/>
            <person name="Oberbeckmann S."/>
            <person name="Bunk B."/>
            <person name="Jeske O."/>
            <person name="Meyerdierks A."/>
            <person name="Storesund J.E."/>
            <person name="Kallscheuer N."/>
            <person name="Luecker S."/>
            <person name="Lage O.M."/>
            <person name="Pohl T."/>
            <person name="Merkel B.J."/>
            <person name="Hornburger P."/>
            <person name="Mueller R.-W."/>
            <person name="Bruemmer F."/>
            <person name="Labrenz M."/>
            <person name="Spormann A.M."/>
            <person name="Op den Camp H."/>
            <person name="Overmann J."/>
            <person name="Amann R."/>
            <person name="Jetten M.S.M."/>
            <person name="Mascher T."/>
            <person name="Medema M.H."/>
            <person name="Devos D.P."/>
            <person name="Kaster A.-K."/>
            <person name="Ovreas L."/>
            <person name="Rohde M."/>
            <person name="Galperin M.Y."/>
            <person name="Jogler C."/>
        </authorList>
    </citation>
    <scope>NUCLEOTIDE SEQUENCE [LARGE SCALE GENOMIC DNA]</scope>
    <source>
        <strain evidence="7 8">Pan216</strain>
    </source>
</reference>
<evidence type="ECO:0000313" key="7">
    <source>
        <dbReference type="EMBL" id="QDU60674.1"/>
    </source>
</evidence>
<dbReference type="KEGG" id="knv:Pan216_15230"/>
<evidence type="ECO:0000256" key="1">
    <source>
        <dbReference type="ARBA" id="ARBA00004141"/>
    </source>
</evidence>
<feature type="transmembrane region" description="Helical" evidence="6">
    <location>
        <begin position="295"/>
        <end position="328"/>
    </location>
</feature>
<accession>A0A518B130</accession>
<keyword evidence="4 6" id="KW-1133">Transmembrane helix</keyword>
<evidence type="ECO:0000256" key="6">
    <source>
        <dbReference type="SAM" id="Phobius"/>
    </source>
</evidence>
<evidence type="ECO:0000313" key="8">
    <source>
        <dbReference type="Proteomes" id="UP000317093"/>
    </source>
</evidence>
<dbReference type="Proteomes" id="UP000317093">
    <property type="component" value="Chromosome"/>
</dbReference>
<keyword evidence="2" id="KW-1003">Cell membrane</keyword>
<dbReference type="CDD" id="cd13964">
    <property type="entry name" value="PT_UbiA_1"/>
    <property type="match status" value="1"/>
</dbReference>
<dbReference type="Pfam" id="PF01040">
    <property type="entry name" value="UbiA"/>
    <property type="match status" value="1"/>
</dbReference>
<evidence type="ECO:0000256" key="5">
    <source>
        <dbReference type="ARBA" id="ARBA00023136"/>
    </source>
</evidence>
<dbReference type="Gene3D" id="1.10.357.140">
    <property type="entry name" value="UbiA prenyltransferase"/>
    <property type="match status" value="1"/>
</dbReference>
<feature type="transmembrane region" description="Helical" evidence="6">
    <location>
        <begin position="201"/>
        <end position="219"/>
    </location>
</feature>
<sequence>MTNDATTPSNWRVRVRDHLRLIRFPNTFTAAADIFLGGWLATSASGDLFSISLLLLAFASASLYAAGIALNDIFDLEIDREERPERPLPSGRVSLRAAIVLSSVLIALCLGASAVVGFLSLLAALLLLGAIFVYDGWLKQTPAGPLAMGLCRLLNVIFGITVAIPGWSDATAASDLLAFLLSMGLWRPEPFPISLAIDANALWLVPLANGVYIVGVTWFARQEASISNRGLLAGGAVVIAAGLAIDAAALIIAPAQTLWVWVVWLAFTGLLGNRVGTAISDPSPQNVQRAVKAGVLGLVIIDGMMVLGLVGLVPGIVVCLLLVPALYLGRWIYVT</sequence>